<reference evidence="1" key="2">
    <citation type="journal article" date="2015" name="Data Brief">
        <title>Shoot transcriptome of the giant reed, Arundo donax.</title>
        <authorList>
            <person name="Barrero R.A."/>
            <person name="Guerrero F.D."/>
            <person name="Moolhuijzen P."/>
            <person name="Goolsby J.A."/>
            <person name="Tidwell J."/>
            <person name="Bellgard S.E."/>
            <person name="Bellgard M.I."/>
        </authorList>
    </citation>
    <scope>NUCLEOTIDE SEQUENCE</scope>
    <source>
        <tissue evidence="1">Shoot tissue taken approximately 20 cm above the soil surface</tissue>
    </source>
</reference>
<name>A0A0A9EY02_ARUDO</name>
<proteinExistence type="predicted"/>
<organism evidence="1">
    <name type="scientific">Arundo donax</name>
    <name type="common">Giant reed</name>
    <name type="synonym">Donax arundinaceus</name>
    <dbReference type="NCBI Taxonomy" id="35708"/>
    <lineage>
        <taxon>Eukaryota</taxon>
        <taxon>Viridiplantae</taxon>
        <taxon>Streptophyta</taxon>
        <taxon>Embryophyta</taxon>
        <taxon>Tracheophyta</taxon>
        <taxon>Spermatophyta</taxon>
        <taxon>Magnoliopsida</taxon>
        <taxon>Liliopsida</taxon>
        <taxon>Poales</taxon>
        <taxon>Poaceae</taxon>
        <taxon>PACMAD clade</taxon>
        <taxon>Arundinoideae</taxon>
        <taxon>Arundineae</taxon>
        <taxon>Arundo</taxon>
    </lineage>
</organism>
<evidence type="ECO:0000313" key="1">
    <source>
        <dbReference type="EMBL" id="JAE02761.1"/>
    </source>
</evidence>
<dbReference type="EMBL" id="GBRH01195135">
    <property type="protein sequence ID" value="JAE02761.1"/>
    <property type="molecule type" value="Transcribed_RNA"/>
</dbReference>
<protein>
    <submittedName>
        <fullName evidence="1">Uncharacterized protein</fullName>
    </submittedName>
</protein>
<accession>A0A0A9EY02</accession>
<reference evidence="1" key="1">
    <citation type="submission" date="2014-09" db="EMBL/GenBank/DDBJ databases">
        <authorList>
            <person name="Magalhaes I.L.F."/>
            <person name="Oliveira U."/>
            <person name="Santos F.R."/>
            <person name="Vidigal T.H.D.A."/>
            <person name="Brescovit A.D."/>
            <person name="Santos A.J."/>
        </authorList>
    </citation>
    <scope>NUCLEOTIDE SEQUENCE</scope>
    <source>
        <tissue evidence="1">Shoot tissue taken approximately 20 cm above the soil surface</tissue>
    </source>
</reference>
<dbReference type="PROSITE" id="PS51257">
    <property type="entry name" value="PROKAR_LIPOPROTEIN"/>
    <property type="match status" value="1"/>
</dbReference>
<sequence>MGRVIESSASGRCGVSYCDRERHLPCAQGPGLVSCDRHSAADRHRGWFRSVADEPGDTAFSCGGRVHHEDDFRWSESDREADILPLRTRCPCDYRTHRAATTLPPVFHYCTAYYIFSPTSYAVGSTSGAASTPLCVFTSPSFYFGTPSFASYFLRRTSV</sequence>
<dbReference type="AlphaFoldDB" id="A0A0A9EY02"/>